<dbReference type="AlphaFoldDB" id="A0A0A1TTN8"/>
<evidence type="ECO:0000256" key="1">
    <source>
        <dbReference type="SAM" id="MobiDB-lite"/>
    </source>
</evidence>
<feature type="compositionally biased region" description="Pro residues" evidence="1">
    <location>
        <begin position="36"/>
        <end position="48"/>
    </location>
</feature>
<proteinExistence type="predicted"/>
<dbReference type="STRING" id="1531966.A0A0A1TTN8"/>
<evidence type="ECO:0000313" key="3">
    <source>
        <dbReference type="Proteomes" id="UP000039046"/>
    </source>
</evidence>
<dbReference type="EMBL" id="CDHN01000010">
    <property type="protein sequence ID" value="CEJ95237.1"/>
    <property type="molecule type" value="Genomic_DNA"/>
</dbReference>
<dbReference type="OrthoDB" id="3485856at2759"/>
<evidence type="ECO:0000313" key="2">
    <source>
        <dbReference type="EMBL" id="CEJ95237.1"/>
    </source>
</evidence>
<name>A0A0A1TTN8_9HYPO</name>
<dbReference type="HOGENOM" id="CLU_819390_0_0_1"/>
<feature type="region of interest" description="Disordered" evidence="1">
    <location>
        <begin position="1"/>
        <end position="55"/>
    </location>
</feature>
<sequence>MGPWSRYSPLQTPDPDTGTMNIEQTSSFAPLSRTPPNQPALPPSPPPTKKSSTSTSIASVRDLQHYCKDHSLLDEVKANEYTNIPLSKTFQPHYHITRIEQFIRCFDCYPTSILVRMPSPILEFVISGLEREYTIQQFLCGGKWQDVKLGRSSRVFLDNKNESRQPDIKFRHKQQHIPRVIIEVAYTQTEKGLDALASDYILKSDGEIKTVIGVNLNPWGKPSTVQEWKAVITDSDDPEYDEELRVERGPKKVFREADGSPANEEECITIPYSDFSDDSNAQEPGISISLQKIFEIYGGAEDMNTRSEVEEVDRPTKRVKCIGRTPSPIEQLKPEAEAKFLAAEKAAEDVGI</sequence>
<protein>
    <submittedName>
        <fullName evidence="2">Uncharacterized protein</fullName>
    </submittedName>
</protein>
<keyword evidence="3" id="KW-1185">Reference proteome</keyword>
<reference evidence="2 3" key="1">
    <citation type="journal article" date="2015" name="Genome Announc.">
        <title>Draft Genome Sequence and Gene Annotation of the Entomopathogenic Fungus Verticillium hemipterigenum.</title>
        <authorList>
            <person name="Horn F."/>
            <person name="Habel A."/>
            <person name="Scharf D.H."/>
            <person name="Dworschak J."/>
            <person name="Brakhage A.A."/>
            <person name="Guthke R."/>
            <person name="Hertweck C."/>
            <person name="Linde J."/>
        </authorList>
    </citation>
    <scope>NUCLEOTIDE SEQUENCE [LARGE SCALE GENOMIC DNA]</scope>
</reference>
<organism evidence="2 3">
    <name type="scientific">[Torrubiella] hemipterigena</name>
    <dbReference type="NCBI Taxonomy" id="1531966"/>
    <lineage>
        <taxon>Eukaryota</taxon>
        <taxon>Fungi</taxon>
        <taxon>Dikarya</taxon>
        <taxon>Ascomycota</taxon>
        <taxon>Pezizomycotina</taxon>
        <taxon>Sordariomycetes</taxon>
        <taxon>Hypocreomycetidae</taxon>
        <taxon>Hypocreales</taxon>
        <taxon>Clavicipitaceae</taxon>
        <taxon>Clavicipitaceae incertae sedis</taxon>
        <taxon>'Torrubiella' clade</taxon>
    </lineage>
</organism>
<gene>
    <name evidence="2" type="ORF">VHEMI10728</name>
</gene>
<accession>A0A0A1TTN8</accession>
<feature type="compositionally biased region" description="Polar residues" evidence="1">
    <location>
        <begin position="18"/>
        <end position="29"/>
    </location>
</feature>
<dbReference type="Proteomes" id="UP000039046">
    <property type="component" value="Unassembled WGS sequence"/>
</dbReference>